<accession>A0A2N5EAU1</accession>
<evidence type="ECO:0000256" key="8">
    <source>
        <dbReference type="ARBA" id="ARBA00052751"/>
    </source>
</evidence>
<evidence type="ECO:0000256" key="5">
    <source>
        <dbReference type="ARBA" id="ARBA00022679"/>
    </source>
</evidence>
<evidence type="ECO:0000256" key="7">
    <source>
        <dbReference type="ARBA" id="ARBA00022785"/>
    </source>
</evidence>
<dbReference type="GO" id="GO:0005737">
    <property type="term" value="C:cytoplasm"/>
    <property type="evidence" value="ECO:0007669"/>
    <property type="project" value="UniProtKB-SubCell"/>
</dbReference>
<comment type="subcellular location">
    <subcellularLocation>
        <location evidence="1 13">Cytoplasm</location>
    </subcellularLocation>
</comment>
<dbReference type="SUPFAM" id="SSF111337">
    <property type="entry name" value="QueA-like"/>
    <property type="match status" value="1"/>
</dbReference>
<keyword evidence="6 13" id="KW-0949">S-adenosyl-L-methionine</keyword>
<keyword evidence="4 13" id="KW-0963">Cytoplasm</keyword>
<dbReference type="Pfam" id="PF02547">
    <property type="entry name" value="Queuosine_synth"/>
    <property type="match status" value="1"/>
</dbReference>
<dbReference type="Gene3D" id="2.40.10.240">
    <property type="entry name" value="QueA-like"/>
    <property type="match status" value="1"/>
</dbReference>
<dbReference type="Gene3D" id="3.40.1780.10">
    <property type="entry name" value="QueA-like"/>
    <property type="match status" value="1"/>
</dbReference>
<evidence type="ECO:0000313" key="15">
    <source>
        <dbReference type="Proteomes" id="UP000234503"/>
    </source>
</evidence>
<dbReference type="EMBL" id="PJZH01000002">
    <property type="protein sequence ID" value="PLR39261.1"/>
    <property type="molecule type" value="Genomic_DNA"/>
</dbReference>
<dbReference type="GO" id="GO:0051075">
    <property type="term" value="F:S-adenosylmethionine:tRNA ribosyltransferase-isomerase activity"/>
    <property type="evidence" value="ECO:0007669"/>
    <property type="project" value="UniProtKB-EC"/>
</dbReference>
<dbReference type="HAMAP" id="MF_00113">
    <property type="entry name" value="QueA"/>
    <property type="match status" value="1"/>
</dbReference>
<comment type="caution">
    <text evidence="14">The sequence shown here is derived from an EMBL/GenBank/DDBJ whole genome shotgun (WGS) entry which is preliminary data.</text>
</comment>
<dbReference type="EC" id="2.4.99.17" evidence="10 13"/>
<dbReference type="InterPro" id="IPR042119">
    <property type="entry name" value="QueA_dom2"/>
</dbReference>
<proteinExistence type="inferred from homology"/>
<reference evidence="14 15" key="1">
    <citation type="submission" date="2017-12" db="EMBL/GenBank/DDBJ databases">
        <title>Characterization of six clinical isolates of Enterochimera gen. nov., a novel genus of the Yersiniaciae family and the three species Enterochimera arupensis sp. nov., Enterochimera coloradensis sp. nov, and Enterochimera californica sp. nov.</title>
        <authorList>
            <person name="Rossi A."/>
            <person name="Fisher M."/>
        </authorList>
    </citation>
    <scope>NUCLEOTIDE SEQUENCE [LARGE SCALE GENOMIC DNA]</scope>
    <source>
        <strain evidence="15">2016-Iso4</strain>
    </source>
</reference>
<dbReference type="NCBIfam" id="TIGR00113">
    <property type="entry name" value="queA"/>
    <property type="match status" value="1"/>
</dbReference>
<evidence type="ECO:0000256" key="12">
    <source>
        <dbReference type="ARBA" id="ARBA00076160"/>
    </source>
</evidence>
<comment type="catalytic activity">
    <reaction evidence="8 13">
        <text>7-aminomethyl-7-carbaguanosine(34) in tRNA + S-adenosyl-L-methionine = epoxyqueuosine(34) in tRNA + adenine + L-methionine + 2 H(+)</text>
        <dbReference type="Rhea" id="RHEA:32155"/>
        <dbReference type="Rhea" id="RHEA-COMP:10342"/>
        <dbReference type="Rhea" id="RHEA-COMP:18582"/>
        <dbReference type="ChEBI" id="CHEBI:15378"/>
        <dbReference type="ChEBI" id="CHEBI:16708"/>
        <dbReference type="ChEBI" id="CHEBI:57844"/>
        <dbReference type="ChEBI" id="CHEBI:59789"/>
        <dbReference type="ChEBI" id="CHEBI:82833"/>
        <dbReference type="ChEBI" id="CHEBI:194443"/>
        <dbReference type="EC" id="2.4.99.17"/>
    </reaction>
</comment>
<name>A0A2N5EAU1_9GAMM</name>
<comment type="similarity">
    <text evidence="9 13">Belongs to the QueA family.</text>
</comment>
<dbReference type="NCBIfam" id="NF001140">
    <property type="entry name" value="PRK00147.1"/>
    <property type="match status" value="1"/>
</dbReference>
<evidence type="ECO:0000313" key="14">
    <source>
        <dbReference type="EMBL" id="PLR39261.1"/>
    </source>
</evidence>
<dbReference type="AlphaFoldDB" id="A0A2N5EAU1"/>
<dbReference type="FunFam" id="3.40.1780.10:FF:000001">
    <property type="entry name" value="S-adenosylmethionine:tRNA ribosyltransferase-isomerase"/>
    <property type="match status" value="1"/>
</dbReference>
<dbReference type="RefSeq" id="WP_101822556.1">
    <property type="nucleotide sequence ID" value="NZ_PJZH01000002.1"/>
</dbReference>
<evidence type="ECO:0000256" key="1">
    <source>
        <dbReference type="ARBA" id="ARBA00004496"/>
    </source>
</evidence>
<dbReference type="InterPro" id="IPR036100">
    <property type="entry name" value="QueA_sf"/>
</dbReference>
<dbReference type="FunFam" id="2.40.10.240:FF:000001">
    <property type="entry name" value="S-adenosylmethionine:tRNA ribosyltransferase-isomerase"/>
    <property type="match status" value="1"/>
</dbReference>
<keyword evidence="14" id="KW-0413">Isomerase</keyword>
<evidence type="ECO:0000256" key="13">
    <source>
        <dbReference type="HAMAP-Rule" id="MF_00113"/>
    </source>
</evidence>
<keyword evidence="5 13" id="KW-0808">Transferase</keyword>
<evidence type="ECO:0000256" key="11">
    <source>
        <dbReference type="ARBA" id="ARBA00069325"/>
    </source>
</evidence>
<protein>
    <recommendedName>
        <fullName evidence="11 13">S-adenosylmethionine:tRNA ribosyltransferase-isomerase</fullName>
        <ecNumber evidence="10 13">2.4.99.17</ecNumber>
    </recommendedName>
    <alternativeName>
        <fullName evidence="12 13">Queuosine biosynthesis protein QueA</fullName>
    </alternativeName>
</protein>
<evidence type="ECO:0000256" key="3">
    <source>
        <dbReference type="ARBA" id="ARBA00011245"/>
    </source>
</evidence>
<gene>
    <name evidence="13 14" type="primary">queA</name>
    <name evidence="14" type="ORF">CYR32_03295</name>
</gene>
<organism evidence="14 15">
    <name type="scientific">Chimaeribacter coloradensis</name>
    <dbReference type="NCBI Taxonomy" id="2060068"/>
    <lineage>
        <taxon>Bacteria</taxon>
        <taxon>Pseudomonadati</taxon>
        <taxon>Pseudomonadota</taxon>
        <taxon>Gammaproteobacteria</taxon>
        <taxon>Enterobacterales</taxon>
        <taxon>Yersiniaceae</taxon>
        <taxon>Chimaeribacter</taxon>
    </lineage>
</organism>
<keyword evidence="15" id="KW-1185">Reference proteome</keyword>
<evidence type="ECO:0000256" key="9">
    <source>
        <dbReference type="ARBA" id="ARBA00061210"/>
    </source>
</evidence>
<evidence type="ECO:0000256" key="2">
    <source>
        <dbReference type="ARBA" id="ARBA00004691"/>
    </source>
</evidence>
<comment type="subunit">
    <text evidence="3 13">Monomer.</text>
</comment>
<dbReference type="PANTHER" id="PTHR30307:SF0">
    <property type="entry name" value="S-ADENOSYLMETHIONINE:TRNA RIBOSYLTRANSFERASE-ISOMERASE"/>
    <property type="match status" value="1"/>
</dbReference>
<keyword evidence="7 13" id="KW-0671">Queuosine biosynthesis</keyword>
<dbReference type="UniPathway" id="UPA00392"/>
<dbReference type="InterPro" id="IPR003699">
    <property type="entry name" value="QueA"/>
</dbReference>
<comment type="pathway">
    <text evidence="2 13">tRNA modification; tRNA-queuosine biosynthesis.</text>
</comment>
<sequence length="356" mass="39015">MRVADFSFELPESLIARYPQAQRSGCRLLSLDGPSGDLTHGVFTDLLETLEAGDLLVFNNTRVIPARMFGRKVSGGKIEVLVERVLDDHRVLAHVRASKAPKPGAELLLGDDESISATMVARHDALFELRFNDERDVFSVLNAAGHMPLPPYIDRPDDEADRELYQTVYSAKPGAVAAPTAGLHFDEPLLAALKEKGIEMAFVTLHVGAGTFQPVRVESIEDHIMHAEYAEVPQEVVDAVLDCKARGKRVVAVGTTSVRSLESAAQAAQDGLIAPFFGDTKIFIYPGYEYQVIDALITNFHLPESTLIMLVSAFAGYTQTMNAYHTAVAEQYRFFSYGDAMFITRNPLAAQQAAGR</sequence>
<evidence type="ECO:0000256" key="6">
    <source>
        <dbReference type="ARBA" id="ARBA00022691"/>
    </source>
</evidence>
<evidence type="ECO:0000256" key="4">
    <source>
        <dbReference type="ARBA" id="ARBA00022490"/>
    </source>
</evidence>
<dbReference type="InterPro" id="IPR042118">
    <property type="entry name" value="QueA_dom1"/>
</dbReference>
<comment type="function">
    <text evidence="13">Transfers and isomerizes the ribose moiety from AdoMet to the 7-aminomethyl group of 7-deazaguanine (preQ1-tRNA) to give epoxyqueuosine (oQ-tRNA).</text>
</comment>
<dbReference type="Proteomes" id="UP000234503">
    <property type="component" value="Unassembled WGS sequence"/>
</dbReference>
<evidence type="ECO:0000256" key="10">
    <source>
        <dbReference type="ARBA" id="ARBA00066503"/>
    </source>
</evidence>
<dbReference type="PANTHER" id="PTHR30307">
    <property type="entry name" value="S-ADENOSYLMETHIONINE:TRNA RIBOSYLTRANSFERASE-ISOMERASE"/>
    <property type="match status" value="1"/>
</dbReference>
<dbReference type="OrthoDB" id="9805933at2"/>
<dbReference type="GO" id="GO:0008616">
    <property type="term" value="P:tRNA queuosine(34) biosynthetic process"/>
    <property type="evidence" value="ECO:0007669"/>
    <property type="project" value="UniProtKB-UniRule"/>
</dbReference>